<dbReference type="OrthoDB" id="9792929at2"/>
<dbReference type="PROSITE" id="PS51186">
    <property type="entry name" value="GNAT"/>
    <property type="match status" value="1"/>
</dbReference>
<keyword evidence="3" id="KW-1133">Transmembrane helix</keyword>
<name>A0A5S9F361_UABAM</name>
<dbReference type="CDD" id="cd04301">
    <property type="entry name" value="NAT_SF"/>
    <property type="match status" value="1"/>
</dbReference>
<dbReference type="SUPFAM" id="SSF55729">
    <property type="entry name" value="Acyl-CoA N-acyltransferases (Nat)"/>
    <property type="match status" value="1"/>
</dbReference>
<accession>A0A5S9F361</accession>
<gene>
    <name evidence="5" type="ORF">UABAM_02538</name>
</gene>
<keyword evidence="2" id="KW-0012">Acyltransferase</keyword>
<dbReference type="PANTHER" id="PTHR10545">
    <property type="entry name" value="DIAMINE N-ACETYLTRANSFERASE"/>
    <property type="match status" value="1"/>
</dbReference>
<dbReference type="EMBL" id="AP019860">
    <property type="protein sequence ID" value="BBM84182.1"/>
    <property type="molecule type" value="Genomic_DNA"/>
</dbReference>
<dbReference type="Pfam" id="PF00583">
    <property type="entry name" value="Acetyltransf_1"/>
    <property type="match status" value="1"/>
</dbReference>
<keyword evidence="1 5" id="KW-0808">Transferase</keyword>
<dbReference type="AlphaFoldDB" id="A0A5S9F361"/>
<evidence type="ECO:0000313" key="6">
    <source>
        <dbReference type="Proteomes" id="UP000326354"/>
    </source>
</evidence>
<protein>
    <submittedName>
        <fullName evidence="5">N-acetyltransferase</fullName>
    </submittedName>
</protein>
<feature type="transmembrane region" description="Helical" evidence="3">
    <location>
        <begin position="49"/>
        <end position="69"/>
    </location>
</feature>
<dbReference type="RefSeq" id="WP_151968352.1">
    <property type="nucleotide sequence ID" value="NZ_AP019860.1"/>
</dbReference>
<feature type="domain" description="N-acetyltransferase" evidence="4">
    <location>
        <begin position="1"/>
        <end position="147"/>
    </location>
</feature>
<organism evidence="5 6">
    <name type="scientific">Uabimicrobium amorphum</name>
    <dbReference type="NCBI Taxonomy" id="2596890"/>
    <lineage>
        <taxon>Bacteria</taxon>
        <taxon>Pseudomonadati</taxon>
        <taxon>Planctomycetota</taxon>
        <taxon>Candidatus Uabimicrobiia</taxon>
        <taxon>Candidatus Uabimicrobiales</taxon>
        <taxon>Candidatus Uabimicrobiaceae</taxon>
        <taxon>Candidatus Uabimicrobium</taxon>
    </lineage>
</organism>
<evidence type="ECO:0000259" key="4">
    <source>
        <dbReference type="PROSITE" id="PS51186"/>
    </source>
</evidence>
<dbReference type="InterPro" id="IPR000182">
    <property type="entry name" value="GNAT_dom"/>
</dbReference>
<keyword evidence="6" id="KW-1185">Reference proteome</keyword>
<keyword evidence="3" id="KW-0812">Transmembrane</keyword>
<sequence length="147" mass="16822">MEIRKLQKNDKDQFSLLMKKFYQYAGEPCPTDDKLQILLEKALNKEVNFVFLGAFLANELVGIISITFAESSYKVSRFAWCDDLYVEESHRGKEIGTKLMQQAVVIAKKNHCASIMLGVGEKETNSQTFYKKLGFVDMKCKLMSCEL</sequence>
<dbReference type="InterPro" id="IPR051016">
    <property type="entry name" value="Diverse_Substrate_AcTransf"/>
</dbReference>
<reference evidence="5 6" key="1">
    <citation type="submission" date="2019-08" db="EMBL/GenBank/DDBJ databases">
        <title>Complete genome sequence of Candidatus Uab amorphum.</title>
        <authorList>
            <person name="Shiratori T."/>
            <person name="Suzuki S."/>
            <person name="Kakizawa Y."/>
            <person name="Ishida K."/>
        </authorList>
    </citation>
    <scope>NUCLEOTIDE SEQUENCE [LARGE SCALE GENOMIC DNA]</scope>
    <source>
        <strain evidence="5 6">SRT547</strain>
    </source>
</reference>
<proteinExistence type="predicted"/>
<dbReference type="GO" id="GO:0008080">
    <property type="term" value="F:N-acetyltransferase activity"/>
    <property type="evidence" value="ECO:0007669"/>
    <property type="project" value="TreeGrafter"/>
</dbReference>
<dbReference type="KEGG" id="uam:UABAM_02538"/>
<dbReference type="InterPro" id="IPR016181">
    <property type="entry name" value="Acyl_CoA_acyltransferase"/>
</dbReference>
<dbReference type="PANTHER" id="PTHR10545:SF29">
    <property type="entry name" value="GH14572P-RELATED"/>
    <property type="match status" value="1"/>
</dbReference>
<dbReference type="Proteomes" id="UP000326354">
    <property type="component" value="Chromosome"/>
</dbReference>
<evidence type="ECO:0000256" key="3">
    <source>
        <dbReference type="SAM" id="Phobius"/>
    </source>
</evidence>
<dbReference type="Gene3D" id="3.40.630.30">
    <property type="match status" value="1"/>
</dbReference>
<evidence type="ECO:0000256" key="2">
    <source>
        <dbReference type="ARBA" id="ARBA00023315"/>
    </source>
</evidence>
<evidence type="ECO:0000256" key="1">
    <source>
        <dbReference type="ARBA" id="ARBA00022679"/>
    </source>
</evidence>
<keyword evidence="3" id="KW-0472">Membrane</keyword>
<evidence type="ECO:0000313" key="5">
    <source>
        <dbReference type="EMBL" id="BBM84182.1"/>
    </source>
</evidence>